<dbReference type="Proteomes" id="UP000794436">
    <property type="component" value="Unassembled WGS sequence"/>
</dbReference>
<evidence type="ECO:0000313" key="2">
    <source>
        <dbReference type="Proteomes" id="UP000794436"/>
    </source>
</evidence>
<protein>
    <recommendedName>
        <fullName evidence="3">F-box domain-containing protein</fullName>
    </recommendedName>
</protein>
<evidence type="ECO:0000313" key="1">
    <source>
        <dbReference type="EMBL" id="TMW62590.1"/>
    </source>
</evidence>
<sequence>MFVDEEYIVDVVPRTPRIPEKLFLRLATVSKSWHAVLRELRHLHDAASLSLDLGPESDDDVATMMTRLECGSHLRTLKLSMGTSHKYLEPFNINLARRTDEELDEIEVDWERVFQMVPKLQRLDLSGVPMHSIHLRKILLAASASCHEMKALVLPQKEWHRGLVTSQWQPTMDTLYTALERWHNSTPVHGLVQLILPQRVVKNDGDQADFHTLTDIYLRSIAQFCPNIEYFDGWKETYAEDSGRIHCRELLYCSQSARESFCQSCTRLREVNWFVLPFIDDFLEVFAANPKPALTKLTLAAGDHEDFPDTTVFGKFYKHGCWKTSVEVVGQVFKCCPNLRELRVVSLPTHDSLQDVVFDDTVLIALAKHCRSLERLEIERLQLPDDDLMRCVTDVGIAAVAPLPGLRSIQLKSTACGVLGVIALLRHDPTEGALREVEVFTGDDYHITSFQAKGVPVDSFHKTAIKLFQELLNEATDFEHRRFRLTICGHVNLRKPETSKNRDTMETLAHEARKALPWLAVSITETKTVTTIVIQSPAHHQPVPHHQSTEPCAFNAWRLSPSEPTGSWKSLGSYLWQVLG</sequence>
<dbReference type="PANTHER" id="PTHR13382">
    <property type="entry name" value="MITOCHONDRIAL ATP SYNTHASE COUPLING FACTOR B"/>
    <property type="match status" value="1"/>
</dbReference>
<dbReference type="EMBL" id="SPLM01000073">
    <property type="protein sequence ID" value="TMW62590.1"/>
    <property type="molecule type" value="Genomic_DNA"/>
</dbReference>
<reference evidence="1" key="1">
    <citation type="submission" date="2019-03" db="EMBL/GenBank/DDBJ databases">
        <title>Long read genome sequence of the mycoparasitic Pythium oligandrum ATCC 38472 isolated from sugarbeet rhizosphere.</title>
        <authorList>
            <person name="Gaulin E."/>
        </authorList>
    </citation>
    <scope>NUCLEOTIDE SEQUENCE</scope>
    <source>
        <strain evidence="1">ATCC 38472_TT</strain>
    </source>
</reference>
<dbReference type="SUPFAM" id="SSF52047">
    <property type="entry name" value="RNI-like"/>
    <property type="match status" value="1"/>
</dbReference>
<proteinExistence type="predicted"/>
<dbReference type="Gene3D" id="3.80.10.10">
    <property type="entry name" value="Ribonuclease Inhibitor"/>
    <property type="match status" value="1"/>
</dbReference>
<dbReference type="AlphaFoldDB" id="A0A8K1CG53"/>
<comment type="caution">
    <text evidence="1">The sequence shown here is derived from an EMBL/GenBank/DDBJ whole genome shotgun (WGS) entry which is preliminary data.</text>
</comment>
<keyword evidence="2" id="KW-1185">Reference proteome</keyword>
<dbReference type="OrthoDB" id="128830at2759"/>
<dbReference type="GO" id="GO:0005737">
    <property type="term" value="C:cytoplasm"/>
    <property type="evidence" value="ECO:0007669"/>
    <property type="project" value="TreeGrafter"/>
</dbReference>
<name>A0A8K1CG53_PYTOL</name>
<dbReference type="InterPro" id="IPR032675">
    <property type="entry name" value="LRR_dom_sf"/>
</dbReference>
<dbReference type="PANTHER" id="PTHR13382:SF21">
    <property type="entry name" value="OS12G0601000 PROTEIN"/>
    <property type="match status" value="1"/>
</dbReference>
<evidence type="ECO:0008006" key="3">
    <source>
        <dbReference type="Google" id="ProtNLM"/>
    </source>
</evidence>
<accession>A0A8K1CG53</accession>
<gene>
    <name evidence="1" type="ORF">Poli38472_005208</name>
</gene>
<dbReference type="InterPro" id="IPR050648">
    <property type="entry name" value="F-box_LRR-repeat"/>
</dbReference>
<organism evidence="1 2">
    <name type="scientific">Pythium oligandrum</name>
    <name type="common">Mycoparasitic fungus</name>
    <dbReference type="NCBI Taxonomy" id="41045"/>
    <lineage>
        <taxon>Eukaryota</taxon>
        <taxon>Sar</taxon>
        <taxon>Stramenopiles</taxon>
        <taxon>Oomycota</taxon>
        <taxon>Peronosporomycetes</taxon>
        <taxon>Pythiales</taxon>
        <taxon>Pythiaceae</taxon>
        <taxon>Pythium</taxon>
    </lineage>
</organism>